<gene>
    <name evidence="1" type="ORF">TUM4438_25050</name>
</gene>
<dbReference type="EMBL" id="BPEY01000043">
    <property type="protein sequence ID" value="GIU47092.1"/>
    <property type="molecule type" value="Genomic_DNA"/>
</dbReference>
<proteinExistence type="predicted"/>
<evidence type="ECO:0000313" key="2">
    <source>
        <dbReference type="Proteomes" id="UP000887104"/>
    </source>
</evidence>
<accession>A0ABQ4PHQ8</accession>
<comment type="caution">
    <text evidence="1">The sequence shown here is derived from an EMBL/GenBank/DDBJ whole genome shotgun (WGS) entry which is preliminary data.</text>
</comment>
<name>A0ABQ4PHQ8_9GAMM</name>
<sequence>MPSNNIENTVIGYLSKFDVIAEKIKEKKEKTPDFIVRGEDNVLIELKEKFDTDIEHETQEFTLTKGDIFQRTHTTGYWNSISNVITKGIKQLKAQKSNTKSKYCFLFIVTSGVNPSTQVKQFESTFYGRKSIIDVDSDSNQAVWCYYFYHSLFSIHKNAIDGAFVVDSNNGQTRLLINDQSPQYESVKNSEFISKFRGKIGIVDPKELEASNKIYIADTTIPRNDEDAVKEFVFNKYAISKGLVLDFPQTVYQAGIKGS</sequence>
<evidence type="ECO:0000313" key="1">
    <source>
        <dbReference type="EMBL" id="GIU47092.1"/>
    </source>
</evidence>
<keyword evidence="2" id="KW-1185">Reference proteome</keyword>
<protein>
    <submittedName>
        <fullName evidence="1">Uncharacterized protein</fullName>
    </submittedName>
</protein>
<organism evidence="1 2">
    <name type="scientific">Shewanella sairae</name>
    <dbReference type="NCBI Taxonomy" id="190310"/>
    <lineage>
        <taxon>Bacteria</taxon>
        <taxon>Pseudomonadati</taxon>
        <taxon>Pseudomonadota</taxon>
        <taxon>Gammaproteobacteria</taxon>
        <taxon>Alteromonadales</taxon>
        <taxon>Shewanellaceae</taxon>
        <taxon>Shewanella</taxon>
    </lineage>
</organism>
<dbReference type="RefSeq" id="WP_220781498.1">
    <property type="nucleotide sequence ID" value="NZ_BPEY01000043.1"/>
</dbReference>
<dbReference type="Proteomes" id="UP000887104">
    <property type="component" value="Unassembled WGS sequence"/>
</dbReference>
<reference evidence="1" key="1">
    <citation type="submission" date="2021-05" db="EMBL/GenBank/DDBJ databases">
        <title>Molecular characterization for Shewanella algae harboring chromosomal blaOXA-55-like strains isolated from clinical and environment sample.</title>
        <authorList>
            <person name="Ohama Y."/>
            <person name="Aoki K."/>
            <person name="Harada S."/>
            <person name="Moriya K."/>
            <person name="Ishii Y."/>
            <person name="Tateda K."/>
        </authorList>
    </citation>
    <scope>NUCLEOTIDE SEQUENCE</scope>
    <source>
        <strain evidence="1">JCM 11563</strain>
    </source>
</reference>